<protein>
    <submittedName>
        <fullName evidence="1">Uncharacterized protein</fullName>
    </submittedName>
</protein>
<keyword evidence="2" id="KW-1185">Reference proteome</keyword>
<reference evidence="1" key="1">
    <citation type="journal article" date="2023" name="Science">
        <title>Genome structures resolve the early diversification of teleost fishes.</title>
        <authorList>
            <person name="Parey E."/>
            <person name="Louis A."/>
            <person name="Montfort J."/>
            <person name="Bouchez O."/>
            <person name="Roques C."/>
            <person name="Iampietro C."/>
            <person name="Lluch J."/>
            <person name="Castinel A."/>
            <person name="Donnadieu C."/>
            <person name="Desvignes T."/>
            <person name="Floi Bucao C."/>
            <person name="Jouanno E."/>
            <person name="Wen M."/>
            <person name="Mejri S."/>
            <person name="Dirks R."/>
            <person name="Jansen H."/>
            <person name="Henkel C."/>
            <person name="Chen W.J."/>
            <person name="Zahm M."/>
            <person name="Cabau C."/>
            <person name="Klopp C."/>
            <person name="Thompson A.W."/>
            <person name="Robinson-Rechavi M."/>
            <person name="Braasch I."/>
            <person name="Lecointre G."/>
            <person name="Bobe J."/>
            <person name="Postlethwait J.H."/>
            <person name="Berthelot C."/>
            <person name="Roest Crollius H."/>
            <person name="Guiguen Y."/>
        </authorList>
    </citation>
    <scope>NUCLEOTIDE SEQUENCE</scope>
    <source>
        <strain evidence="1">WJC10195</strain>
    </source>
</reference>
<dbReference type="Proteomes" id="UP001152622">
    <property type="component" value="Chromosome 10"/>
</dbReference>
<accession>A0A9Q1F051</accession>
<comment type="caution">
    <text evidence="1">The sequence shown here is derived from an EMBL/GenBank/DDBJ whole genome shotgun (WGS) entry which is preliminary data.</text>
</comment>
<sequence length="139" mass="15259">MMMSLVYTQRSYKRKLKAARAMNSAALVSAQNHKPRAVVPGTNRYTIEGANPVLNLNIEMTTDLGFDDEGSNADKISVNSLDIDFNMTEKDTVPMMMIQEEEESKYIEPLGAALAQQDMMKGPGGNHSFANPALSTTDL</sequence>
<name>A0A9Q1F051_SYNKA</name>
<dbReference type="EMBL" id="JAINUF010000010">
    <property type="protein sequence ID" value="KAJ8348320.1"/>
    <property type="molecule type" value="Genomic_DNA"/>
</dbReference>
<dbReference type="OrthoDB" id="6491773at2759"/>
<evidence type="ECO:0000313" key="1">
    <source>
        <dbReference type="EMBL" id="KAJ8348320.1"/>
    </source>
</evidence>
<organism evidence="1 2">
    <name type="scientific">Synaphobranchus kaupii</name>
    <name type="common">Kaup's arrowtooth eel</name>
    <dbReference type="NCBI Taxonomy" id="118154"/>
    <lineage>
        <taxon>Eukaryota</taxon>
        <taxon>Metazoa</taxon>
        <taxon>Chordata</taxon>
        <taxon>Craniata</taxon>
        <taxon>Vertebrata</taxon>
        <taxon>Euteleostomi</taxon>
        <taxon>Actinopterygii</taxon>
        <taxon>Neopterygii</taxon>
        <taxon>Teleostei</taxon>
        <taxon>Anguilliformes</taxon>
        <taxon>Synaphobranchidae</taxon>
        <taxon>Synaphobranchus</taxon>
    </lineage>
</organism>
<evidence type="ECO:0000313" key="2">
    <source>
        <dbReference type="Proteomes" id="UP001152622"/>
    </source>
</evidence>
<proteinExistence type="predicted"/>
<gene>
    <name evidence="1" type="ORF">SKAU_G00269090</name>
</gene>
<dbReference type="AlphaFoldDB" id="A0A9Q1F051"/>